<evidence type="ECO:0000256" key="6">
    <source>
        <dbReference type="ARBA" id="ARBA00022729"/>
    </source>
</evidence>
<dbReference type="Pfam" id="PF12849">
    <property type="entry name" value="PBP_like_2"/>
    <property type="match status" value="2"/>
</dbReference>
<comment type="caution">
    <text evidence="11">The sequence shown here is derived from an EMBL/GenBank/DDBJ whole genome shotgun (WGS) entry which is preliminary data.</text>
</comment>
<feature type="signal peptide" evidence="9">
    <location>
        <begin position="1"/>
        <end position="19"/>
    </location>
</feature>
<comment type="similarity">
    <text evidence="3">Belongs to the PstS family.</text>
</comment>
<protein>
    <submittedName>
        <fullName evidence="11">Substrate-binding domain-containing protein</fullName>
    </submittedName>
</protein>
<dbReference type="Proteomes" id="UP000824116">
    <property type="component" value="Unassembled WGS sequence"/>
</dbReference>
<dbReference type="GO" id="GO:0006817">
    <property type="term" value="P:phosphate ion transport"/>
    <property type="evidence" value="ECO:0007669"/>
    <property type="project" value="UniProtKB-KW"/>
</dbReference>
<dbReference type="InterPro" id="IPR024370">
    <property type="entry name" value="PBP_domain"/>
</dbReference>
<sequence length="299" mass="31212">MRMKKFIAILSVVSMMAVAATGCGSSSDDAAQGGSDASGSDWDAASSITVVSREEGSGTRGAFTELFGVVDENDNDMTTLDAQVTNNTSVMMTTVSENEYAIGYISLGSLDESLVKAVKIDGAEATAENIENGSYKVSRPFNVAMKPDLDNAVATDFMAFIMSTEGQQVVADEGYIPVSDVQAYAGEAPEGSCVVGGSSSVSPLMEKLIEAYGEVNPNGKIELQTSDSTTGMTSAIEGSYDIGMASRELKEDEASQLEGTVIATDGIAVIVNQANPTDDLSVDQVKSIYLGDVTTWDAI</sequence>
<feature type="domain" description="PBP" evidence="10">
    <location>
        <begin position="42"/>
        <end position="165"/>
    </location>
</feature>
<evidence type="ECO:0000256" key="9">
    <source>
        <dbReference type="SAM" id="SignalP"/>
    </source>
</evidence>
<dbReference type="InterPro" id="IPR050811">
    <property type="entry name" value="Phosphate_ABC_transporter"/>
</dbReference>
<reference evidence="11" key="2">
    <citation type="submission" date="2021-04" db="EMBL/GenBank/DDBJ databases">
        <authorList>
            <person name="Gilroy R."/>
        </authorList>
    </citation>
    <scope>NUCLEOTIDE SEQUENCE</scope>
    <source>
        <strain evidence="11">CHK196-3914</strain>
    </source>
</reference>
<keyword evidence="5" id="KW-0813">Transport</keyword>
<feature type="domain" description="PBP" evidence="10">
    <location>
        <begin position="186"/>
        <end position="297"/>
    </location>
</feature>
<dbReference type="Gene3D" id="3.40.190.10">
    <property type="entry name" value="Periplasmic binding protein-like II"/>
    <property type="match status" value="2"/>
</dbReference>
<comment type="subunit">
    <text evidence="4">The complex is composed of two ATP-binding proteins (PstB), two transmembrane proteins (PstC and PstA) and a solute-binding protein (PstS).</text>
</comment>
<keyword evidence="7" id="KW-0564">Palmitate</keyword>
<evidence type="ECO:0000256" key="3">
    <source>
        <dbReference type="ARBA" id="ARBA00008725"/>
    </source>
</evidence>
<dbReference type="EMBL" id="DXAY01000060">
    <property type="protein sequence ID" value="HIZ74122.1"/>
    <property type="molecule type" value="Genomic_DNA"/>
</dbReference>
<evidence type="ECO:0000256" key="4">
    <source>
        <dbReference type="ARBA" id="ARBA00011529"/>
    </source>
</evidence>
<proteinExistence type="inferred from homology"/>
<dbReference type="PROSITE" id="PS51257">
    <property type="entry name" value="PROKAR_LIPOPROTEIN"/>
    <property type="match status" value="1"/>
</dbReference>
<evidence type="ECO:0000256" key="1">
    <source>
        <dbReference type="ARBA" id="ARBA00002841"/>
    </source>
</evidence>
<dbReference type="SUPFAM" id="SSF53850">
    <property type="entry name" value="Periplasmic binding protein-like II"/>
    <property type="match status" value="2"/>
</dbReference>
<evidence type="ECO:0000256" key="5">
    <source>
        <dbReference type="ARBA" id="ARBA00022592"/>
    </source>
</evidence>
<name>A0A9D2K157_9FIRM</name>
<accession>A0A9D2K157</accession>
<keyword evidence="5" id="KW-0592">Phosphate transport</keyword>
<feature type="chain" id="PRO_5039459524" evidence="9">
    <location>
        <begin position="20"/>
        <end position="299"/>
    </location>
</feature>
<keyword evidence="8" id="KW-0449">Lipoprotein</keyword>
<dbReference type="AlphaFoldDB" id="A0A9D2K157"/>
<evidence type="ECO:0000259" key="10">
    <source>
        <dbReference type="Pfam" id="PF12849"/>
    </source>
</evidence>
<evidence type="ECO:0000313" key="11">
    <source>
        <dbReference type="EMBL" id="HIZ74122.1"/>
    </source>
</evidence>
<keyword evidence="6 9" id="KW-0732">Signal</keyword>
<evidence type="ECO:0000313" key="12">
    <source>
        <dbReference type="Proteomes" id="UP000824116"/>
    </source>
</evidence>
<organism evidence="11 12">
    <name type="scientific">Candidatus Mediterraneibacter stercoravium</name>
    <dbReference type="NCBI Taxonomy" id="2838685"/>
    <lineage>
        <taxon>Bacteria</taxon>
        <taxon>Bacillati</taxon>
        <taxon>Bacillota</taxon>
        <taxon>Clostridia</taxon>
        <taxon>Lachnospirales</taxon>
        <taxon>Lachnospiraceae</taxon>
        <taxon>Mediterraneibacter</taxon>
    </lineage>
</organism>
<reference evidence="11" key="1">
    <citation type="journal article" date="2021" name="PeerJ">
        <title>Extensive microbial diversity within the chicken gut microbiome revealed by metagenomics and culture.</title>
        <authorList>
            <person name="Gilroy R."/>
            <person name="Ravi A."/>
            <person name="Getino M."/>
            <person name="Pursley I."/>
            <person name="Horton D.L."/>
            <person name="Alikhan N.F."/>
            <person name="Baker D."/>
            <person name="Gharbi K."/>
            <person name="Hall N."/>
            <person name="Watson M."/>
            <person name="Adriaenssens E.M."/>
            <person name="Foster-Nyarko E."/>
            <person name="Jarju S."/>
            <person name="Secka A."/>
            <person name="Antonio M."/>
            <person name="Oren A."/>
            <person name="Chaudhuri R.R."/>
            <person name="La Ragione R."/>
            <person name="Hildebrand F."/>
            <person name="Pallen M.J."/>
        </authorList>
    </citation>
    <scope>NUCLEOTIDE SEQUENCE</scope>
    <source>
        <strain evidence="11">CHK196-3914</strain>
    </source>
</reference>
<evidence type="ECO:0000256" key="8">
    <source>
        <dbReference type="ARBA" id="ARBA00023288"/>
    </source>
</evidence>
<comment type="subcellular location">
    <subcellularLocation>
        <location evidence="2">Cell membrane</location>
        <topology evidence="2">Lipid-anchor</topology>
    </subcellularLocation>
</comment>
<gene>
    <name evidence="11" type="ORF">H9723_02610</name>
</gene>
<evidence type="ECO:0000256" key="2">
    <source>
        <dbReference type="ARBA" id="ARBA00004193"/>
    </source>
</evidence>
<dbReference type="PANTHER" id="PTHR30570:SF1">
    <property type="entry name" value="PHOSPHATE-BINDING PROTEIN PSTS"/>
    <property type="match status" value="1"/>
</dbReference>
<dbReference type="PANTHER" id="PTHR30570">
    <property type="entry name" value="PERIPLASMIC PHOSPHATE BINDING COMPONENT OF PHOSPHATE ABC TRANSPORTER"/>
    <property type="match status" value="1"/>
</dbReference>
<dbReference type="GO" id="GO:0005886">
    <property type="term" value="C:plasma membrane"/>
    <property type="evidence" value="ECO:0007669"/>
    <property type="project" value="UniProtKB-SubCell"/>
</dbReference>
<comment type="function">
    <text evidence="1">Part of the ABC transporter complex PstSACB involved in phosphate import.</text>
</comment>
<evidence type="ECO:0000256" key="7">
    <source>
        <dbReference type="ARBA" id="ARBA00023139"/>
    </source>
</evidence>